<dbReference type="AlphaFoldDB" id="A0AAV1VUI7"/>
<evidence type="ECO:0000313" key="5">
    <source>
        <dbReference type="Proteomes" id="UP001497480"/>
    </source>
</evidence>
<evidence type="ECO:0000313" key="3">
    <source>
        <dbReference type="EMBL" id="CAL0300648.1"/>
    </source>
</evidence>
<dbReference type="PANTHER" id="PTHR23201">
    <property type="entry name" value="EXTENSIN, PROLINE-RICH PROTEIN"/>
    <property type="match status" value="1"/>
</dbReference>
<dbReference type="Pfam" id="PF02704">
    <property type="entry name" value="GASA"/>
    <property type="match status" value="1"/>
</dbReference>
<dbReference type="Proteomes" id="UP001497480">
    <property type="component" value="Unassembled WGS sequence"/>
</dbReference>
<feature type="chain" id="PRO_5044714201" evidence="2">
    <location>
        <begin position="26"/>
        <end position="98"/>
    </location>
</feature>
<protein>
    <submittedName>
        <fullName evidence="3">Uncharacterized protein</fullName>
    </submittedName>
</protein>
<dbReference type="EMBL" id="CAXHTB010000001">
    <property type="protein sequence ID" value="CAL0300648.1"/>
    <property type="molecule type" value="Genomic_DNA"/>
</dbReference>
<proteinExistence type="inferred from homology"/>
<dbReference type="InterPro" id="IPR003854">
    <property type="entry name" value="GASA"/>
</dbReference>
<reference evidence="3 5" key="1">
    <citation type="submission" date="2024-03" db="EMBL/GenBank/DDBJ databases">
        <authorList>
            <person name="Martinez-Hernandez J."/>
        </authorList>
    </citation>
    <scope>NUCLEOTIDE SEQUENCE [LARGE SCALE GENOMIC DNA]</scope>
</reference>
<gene>
    <name evidence="3" type="ORF">LLUT_LOCUS1708</name>
    <name evidence="4" type="ORF">LLUT_LOCUS1709</name>
</gene>
<evidence type="ECO:0000256" key="1">
    <source>
        <dbReference type="ARBA" id="ARBA00010582"/>
    </source>
</evidence>
<dbReference type="EMBL" id="CAXHTB010000001">
    <property type="protein sequence ID" value="CAL0300649.1"/>
    <property type="molecule type" value="Genomic_DNA"/>
</dbReference>
<comment type="caution">
    <text evidence="3">The sequence shown here is derived from an EMBL/GenBank/DDBJ whole genome shotgun (WGS) entry which is preliminary data.</text>
</comment>
<keyword evidence="2" id="KW-0732">Signal</keyword>
<comment type="similarity">
    <text evidence="1">Belongs to the GASA family.</text>
</comment>
<evidence type="ECO:0000256" key="2">
    <source>
        <dbReference type="SAM" id="SignalP"/>
    </source>
</evidence>
<keyword evidence="5" id="KW-1185">Reference proteome</keyword>
<sequence>MAFTKSTLILTIVCFFLIQELKINAENQPIMVAEEKYDCWGRCNNRCKGPSLPKDCLNHCLFCCDWYKCVPPGTAGKNREACPDYAEHPDYCGKPLCP</sequence>
<dbReference type="PANTHER" id="PTHR23201:SF12">
    <property type="entry name" value="OS05G0432200 PROTEIN"/>
    <property type="match status" value="1"/>
</dbReference>
<evidence type="ECO:0000313" key="4">
    <source>
        <dbReference type="EMBL" id="CAL0300649.1"/>
    </source>
</evidence>
<name>A0AAV1VUI7_LUPLU</name>
<organism evidence="3 5">
    <name type="scientific">Lupinus luteus</name>
    <name type="common">European yellow lupine</name>
    <dbReference type="NCBI Taxonomy" id="3873"/>
    <lineage>
        <taxon>Eukaryota</taxon>
        <taxon>Viridiplantae</taxon>
        <taxon>Streptophyta</taxon>
        <taxon>Embryophyta</taxon>
        <taxon>Tracheophyta</taxon>
        <taxon>Spermatophyta</taxon>
        <taxon>Magnoliopsida</taxon>
        <taxon>eudicotyledons</taxon>
        <taxon>Gunneridae</taxon>
        <taxon>Pentapetalae</taxon>
        <taxon>rosids</taxon>
        <taxon>fabids</taxon>
        <taxon>Fabales</taxon>
        <taxon>Fabaceae</taxon>
        <taxon>Papilionoideae</taxon>
        <taxon>50 kb inversion clade</taxon>
        <taxon>genistoids sensu lato</taxon>
        <taxon>core genistoids</taxon>
        <taxon>Genisteae</taxon>
        <taxon>Lupinus</taxon>
    </lineage>
</organism>
<accession>A0AAV1VUI7</accession>
<feature type="signal peptide" evidence="2">
    <location>
        <begin position="1"/>
        <end position="25"/>
    </location>
</feature>